<dbReference type="AlphaFoldDB" id="A0AA88TBP0"/>
<proteinExistence type="predicted"/>
<reference evidence="1" key="1">
    <citation type="submission" date="2023-08" db="EMBL/GenBank/DDBJ databases">
        <title>Chromosome-level Genome Assembly of mud carp (Cirrhinus molitorella).</title>
        <authorList>
            <person name="Liu H."/>
        </authorList>
    </citation>
    <scope>NUCLEOTIDE SEQUENCE</scope>
    <source>
        <strain evidence="1">Prfri</strain>
        <tissue evidence="1">Muscle</tissue>
    </source>
</reference>
<name>A0AA88TBP0_9TELE</name>
<organism evidence="1 2">
    <name type="scientific">Cirrhinus molitorella</name>
    <name type="common">mud carp</name>
    <dbReference type="NCBI Taxonomy" id="172907"/>
    <lineage>
        <taxon>Eukaryota</taxon>
        <taxon>Metazoa</taxon>
        <taxon>Chordata</taxon>
        <taxon>Craniata</taxon>
        <taxon>Vertebrata</taxon>
        <taxon>Euteleostomi</taxon>
        <taxon>Actinopterygii</taxon>
        <taxon>Neopterygii</taxon>
        <taxon>Teleostei</taxon>
        <taxon>Ostariophysi</taxon>
        <taxon>Cypriniformes</taxon>
        <taxon>Cyprinidae</taxon>
        <taxon>Labeoninae</taxon>
        <taxon>Labeonini</taxon>
        <taxon>Cirrhinus</taxon>
    </lineage>
</organism>
<dbReference type="Proteomes" id="UP001187343">
    <property type="component" value="Unassembled WGS sequence"/>
</dbReference>
<gene>
    <name evidence="1" type="ORF">Q8A67_025641</name>
</gene>
<evidence type="ECO:0000313" key="1">
    <source>
        <dbReference type="EMBL" id="KAK2867524.1"/>
    </source>
</evidence>
<sequence length="188" mass="21090">MWPSPYGKALGDPLHCLLDGPALDSTGQVTVIQTPTEKDVQIRQTVTLTCKTSNAIGRQSDEQNRIFIITQDKTTTMNNIIIFTWTLTLFAQECRGQYTVTQSPSITAAQGQEEADIQRFLEEATILDPRFKSKVDKDEVWDRIREAAMAANTEAAADEAPPPPVKQKKTALEELFEKEDNELESFQQ</sequence>
<comment type="caution">
    <text evidence="1">The sequence shown here is derived from an EMBL/GenBank/DDBJ whole genome shotgun (WGS) entry which is preliminary data.</text>
</comment>
<dbReference type="EMBL" id="JAUYZG010000025">
    <property type="protein sequence ID" value="KAK2867524.1"/>
    <property type="molecule type" value="Genomic_DNA"/>
</dbReference>
<accession>A0AA88TBP0</accession>
<protein>
    <submittedName>
        <fullName evidence="1">Uncharacterized protein</fullName>
    </submittedName>
</protein>
<keyword evidence="2" id="KW-1185">Reference proteome</keyword>
<evidence type="ECO:0000313" key="2">
    <source>
        <dbReference type="Proteomes" id="UP001187343"/>
    </source>
</evidence>